<dbReference type="EMBL" id="OV121132">
    <property type="protein sequence ID" value="CAH0547654.1"/>
    <property type="molecule type" value="Genomic_DNA"/>
</dbReference>
<proteinExistence type="predicted"/>
<evidence type="ECO:0000313" key="3">
    <source>
        <dbReference type="Proteomes" id="UP001154078"/>
    </source>
</evidence>
<gene>
    <name evidence="2" type="ORF">MELIAE_LOCUS1604</name>
</gene>
<feature type="region of interest" description="Disordered" evidence="1">
    <location>
        <begin position="91"/>
        <end position="174"/>
    </location>
</feature>
<dbReference type="OrthoDB" id="7553767at2759"/>
<accession>A0A9P0FAA6</accession>
<keyword evidence="3" id="KW-1185">Reference proteome</keyword>
<organism evidence="2 3">
    <name type="scientific">Brassicogethes aeneus</name>
    <name type="common">Rape pollen beetle</name>
    <name type="synonym">Meligethes aeneus</name>
    <dbReference type="NCBI Taxonomy" id="1431903"/>
    <lineage>
        <taxon>Eukaryota</taxon>
        <taxon>Metazoa</taxon>
        <taxon>Ecdysozoa</taxon>
        <taxon>Arthropoda</taxon>
        <taxon>Hexapoda</taxon>
        <taxon>Insecta</taxon>
        <taxon>Pterygota</taxon>
        <taxon>Neoptera</taxon>
        <taxon>Endopterygota</taxon>
        <taxon>Coleoptera</taxon>
        <taxon>Polyphaga</taxon>
        <taxon>Cucujiformia</taxon>
        <taxon>Nitidulidae</taxon>
        <taxon>Meligethinae</taxon>
        <taxon>Brassicogethes</taxon>
    </lineage>
</organism>
<protein>
    <recommendedName>
        <fullName evidence="4">DUF4806 domain-containing protein</fullName>
    </recommendedName>
</protein>
<feature type="compositionally biased region" description="Basic and acidic residues" evidence="1">
    <location>
        <begin position="151"/>
        <end position="160"/>
    </location>
</feature>
<evidence type="ECO:0000313" key="2">
    <source>
        <dbReference type="EMBL" id="CAH0547654.1"/>
    </source>
</evidence>
<reference evidence="2" key="1">
    <citation type="submission" date="2021-12" db="EMBL/GenBank/DDBJ databases">
        <authorList>
            <person name="King R."/>
        </authorList>
    </citation>
    <scope>NUCLEOTIDE SEQUENCE</scope>
</reference>
<dbReference type="Proteomes" id="UP001154078">
    <property type="component" value="Chromosome 1"/>
</dbReference>
<name>A0A9P0FAA6_BRAAE</name>
<dbReference type="AlphaFoldDB" id="A0A9P0FAA6"/>
<evidence type="ECO:0000256" key="1">
    <source>
        <dbReference type="SAM" id="MobiDB-lite"/>
    </source>
</evidence>
<sequence length="174" mass="19798">MFDHLKTLGAGKLREFLGAALKEIMTDELVFSFTWKGNSNNLSFESTITANILYNIAVEVTSYPGPLTKEKFKTELLEVFRATKQRFKNSLNKNEINPKKRNRMKKTNSCSKLTSNKKKEHSTPLSKSDSAHSDSEAMSCDFDATSEYDDSESRSDRLEVSESEIEESNKKYKS</sequence>
<evidence type="ECO:0008006" key="4">
    <source>
        <dbReference type="Google" id="ProtNLM"/>
    </source>
</evidence>